<proteinExistence type="predicted"/>
<keyword evidence="3" id="KW-1185">Reference proteome</keyword>
<feature type="transmembrane region" description="Helical" evidence="1">
    <location>
        <begin position="372"/>
        <end position="392"/>
    </location>
</feature>
<comment type="caution">
    <text evidence="2">The sequence shown here is derived from an EMBL/GenBank/DDBJ whole genome shotgun (WGS) entry which is preliminary data.</text>
</comment>
<gene>
    <name evidence="2" type="ORF">FHU36_007431</name>
</gene>
<keyword evidence="1" id="KW-0812">Transmembrane</keyword>
<evidence type="ECO:0000313" key="3">
    <source>
        <dbReference type="Proteomes" id="UP000583800"/>
    </source>
</evidence>
<evidence type="ECO:0000313" key="2">
    <source>
        <dbReference type="EMBL" id="MBB6350859.1"/>
    </source>
</evidence>
<keyword evidence="1" id="KW-1133">Transmembrane helix</keyword>
<dbReference type="EMBL" id="JACHJB010000003">
    <property type="protein sequence ID" value="MBB6350859.1"/>
    <property type="molecule type" value="Genomic_DNA"/>
</dbReference>
<organism evidence="2 3">
    <name type="scientific">Nonomuraea muscovyensis</name>
    <dbReference type="NCBI Taxonomy" id="1124761"/>
    <lineage>
        <taxon>Bacteria</taxon>
        <taxon>Bacillati</taxon>
        <taxon>Actinomycetota</taxon>
        <taxon>Actinomycetes</taxon>
        <taxon>Streptosporangiales</taxon>
        <taxon>Streptosporangiaceae</taxon>
        <taxon>Nonomuraea</taxon>
    </lineage>
</organism>
<name>A0A7X0C9A9_9ACTN</name>
<protein>
    <submittedName>
        <fullName evidence="2">Uncharacterized protein</fullName>
    </submittedName>
</protein>
<dbReference type="Proteomes" id="UP000583800">
    <property type="component" value="Unassembled WGS sequence"/>
</dbReference>
<dbReference type="RefSeq" id="WP_185088580.1">
    <property type="nucleotide sequence ID" value="NZ_JACHJB010000003.1"/>
</dbReference>
<accession>A0A7X0C9A9</accession>
<evidence type="ECO:0000256" key="1">
    <source>
        <dbReference type="SAM" id="Phobius"/>
    </source>
</evidence>
<reference evidence="2 3" key="1">
    <citation type="submission" date="2020-08" db="EMBL/GenBank/DDBJ databases">
        <title>Sequencing the genomes of 1000 actinobacteria strains.</title>
        <authorList>
            <person name="Klenk H.-P."/>
        </authorList>
    </citation>
    <scope>NUCLEOTIDE SEQUENCE [LARGE SCALE GENOMIC DNA]</scope>
    <source>
        <strain evidence="2 3">DSM 45913</strain>
    </source>
</reference>
<keyword evidence="1" id="KW-0472">Membrane</keyword>
<dbReference type="AlphaFoldDB" id="A0A7X0C9A9"/>
<sequence>MTDKPLHVRGAGLDRSAVDLQQASEALLQLHGMGGGTSSDVYAASGLPLGALGLVGEAARLRYNNSFGDFRERLLRGVRSASNMSKVVTTNKDGYAQAEHASVRAMLALKDTWDGSPDYALLQDNGHSFSTANPLFGPPSYDKAWQAYTLLAGSGAGALGALYLDRRLATGNPLWRYRDDDGIRAAYREMDKARTWQEKDHANKRMDGAVKSKAALQSSRTAAMLKVAGGMSFTAAMGAMLWASAVVRSDEALDNHVDYWANMARELDDVFGAGDPTGREALAAAWAGEAMEAADKKLRAFMTAGIQLTDLAVAHAYDLAQAVEILNYVHDLAFALTVAEVMWLLCARLSYTINPVAALGLQEVIGRKLTMTIMVLHTMLVGVMGAVLYAGMNGQPQPSRPEGVPAQDFPMVEV</sequence>